<reference evidence="2 3" key="1">
    <citation type="submission" date="2016-10" db="EMBL/GenBank/DDBJ databases">
        <authorList>
            <person name="de Groot N.N."/>
        </authorList>
    </citation>
    <scope>NUCLEOTIDE SEQUENCE [LARGE SCALE GENOMIC DNA]</scope>
    <source>
        <strain evidence="2 3">CGMCC 1.6291</strain>
    </source>
</reference>
<protein>
    <recommendedName>
        <fullName evidence="4">Outer membrane protein beta-barrel domain-containing protein</fullName>
    </recommendedName>
</protein>
<dbReference type="OrthoDB" id="7078775at2"/>
<evidence type="ECO:0000256" key="1">
    <source>
        <dbReference type="SAM" id="SignalP"/>
    </source>
</evidence>
<name>A0A1H8UFM2_9GAMM</name>
<accession>A0A1H8UFM2</accession>
<evidence type="ECO:0000313" key="2">
    <source>
        <dbReference type="EMBL" id="SEP01827.1"/>
    </source>
</evidence>
<sequence length="167" mass="17455">MRRTMTALALSSALVAGTAQAEVPGQGTFALSITDLFSGPAVAQGPLGTGFSGPTYNAGYFVTDDIMPYGSLTISSAEDTMFLLRGGSRFYAIPGDTGSLRTFIDGELLFFSNGMDAVGLGGNFGMEYHVSRHFSVSGRVGLSLVNPDEGDTVFNLGTASTAVNFYF</sequence>
<dbReference type="AlphaFoldDB" id="A0A1H8UFM2"/>
<dbReference type="Proteomes" id="UP000199657">
    <property type="component" value="Unassembled WGS sequence"/>
</dbReference>
<evidence type="ECO:0000313" key="3">
    <source>
        <dbReference type="Proteomes" id="UP000199657"/>
    </source>
</evidence>
<keyword evidence="1" id="KW-0732">Signal</keyword>
<proteinExistence type="predicted"/>
<organism evidence="2 3">
    <name type="scientific">Aquisalimonas asiatica</name>
    <dbReference type="NCBI Taxonomy" id="406100"/>
    <lineage>
        <taxon>Bacteria</taxon>
        <taxon>Pseudomonadati</taxon>
        <taxon>Pseudomonadota</taxon>
        <taxon>Gammaproteobacteria</taxon>
        <taxon>Chromatiales</taxon>
        <taxon>Ectothiorhodospiraceae</taxon>
        <taxon>Aquisalimonas</taxon>
    </lineage>
</organism>
<keyword evidence="3" id="KW-1185">Reference proteome</keyword>
<feature type="chain" id="PRO_5011703502" description="Outer membrane protein beta-barrel domain-containing protein" evidence="1">
    <location>
        <begin position="22"/>
        <end position="167"/>
    </location>
</feature>
<feature type="signal peptide" evidence="1">
    <location>
        <begin position="1"/>
        <end position="21"/>
    </location>
</feature>
<evidence type="ECO:0008006" key="4">
    <source>
        <dbReference type="Google" id="ProtNLM"/>
    </source>
</evidence>
<dbReference type="EMBL" id="FOEG01000006">
    <property type="protein sequence ID" value="SEP01827.1"/>
    <property type="molecule type" value="Genomic_DNA"/>
</dbReference>
<dbReference type="STRING" id="406100.SAMN04488052_106162"/>
<dbReference type="RefSeq" id="WP_091644917.1">
    <property type="nucleotide sequence ID" value="NZ_FOEG01000006.1"/>
</dbReference>
<gene>
    <name evidence="2" type="ORF">SAMN04488052_106162</name>
</gene>